<gene>
    <name evidence="2" type="ORF">Cylst_5659</name>
</gene>
<dbReference type="AlphaFoldDB" id="K9X6D8"/>
<dbReference type="EMBL" id="CP003642">
    <property type="protein sequence ID" value="AFZ27659.1"/>
    <property type="molecule type" value="Genomic_DNA"/>
</dbReference>
<keyword evidence="1" id="KW-0812">Transmembrane</keyword>
<organism evidence="2 3">
    <name type="scientific">Cylindrospermum stagnale PCC 7417</name>
    <dbReference type="NCBI Taxonomy" id="56107"/>
    <lineage>
        <taxon>Bacteria</taxon>
        <taxon>Bacillati</taxon>
        <taxon>Cyanobacteriota</taxon>
        <taxon>Cyanophyceae</taxon>
        <taxon>Nostocales</taxon>
        <taxon>Nostocaceae</taxon>
        <taxon>Cylindrospermum</taxon>
    </lineage>
</organism>
<evidence type="ECO:0000313" key="3">
    <source>
        <dbReference type="Proteomes" id="UP000010475"/>
    </source>
</evidence>
<sequence>MMITQLIKGANLGGKMKASESSEAGFTIIESLMAIVVVSILMAAIAPVLALSVANRVQARRVELASQAARAYIDGVRSGSIPTPNQVVTLTEVSGHTFSSARLTFADTAAPSASLSCGSPTNGYCTNSASSSLYCIDRDGGGCATSPRSQDLVAQAFRSTTTGATTDQGYLLAVRVYRADAFQNGSTLKTMKRNNSKASTVTGGFGDRLAPLTEITSEVASGKTKFQDYCTRFGGCQ</sequence>
<dbReference type="Pfam" id="PF07963">
    <property type="entry name" value="N_methyl"/>
    <property type="match status" value="1"/>
</dbReference>
<feature type="transmembrane region" description="Helical" evidence="1">
    <location>
        <begin position="32"/>
        <end position="54"/>
    </location>
</feature>
<reference evidence="2 3" key="1">
    <citation type="submission" date="2012-06" db="EMBL/GenBank/DDBJ databases">
        <title>Finished chromosome of genome of Cylindrospermum stagnale PCC 7417.</title>
        <authorList>
            <consortium name="US DOE Joint Genome Institute"/>
            <person name="Gugger M."/>
            <person name="Coursin T."/>
            <person name="Rippka R."/>
            <person name="Tandeau De Marsac N."/>
            <person name="Huntemann M."/>
            <person name="Wei C.-L."/>
            <person name="Han J."/>
            <person name="Detter J.C."/>
            <person name="Han C."/>
            <person name="Tapia R."/>
            <person name="Chen A."/>
            <person name="Kyrpides N."/>
            <person name="Mavromatis K."/>
            <person name="Markowitz V."/>
            <person name="Szeto E."/>
            <person name="Ivanova N."/>
            <person name="Pagani I."/>
            <person name="Pati A."/>
            <person name="Goodwin L."/>
            <person name="Nordberg H.P."/>
            <person name="Cantor M.N."/>
            <person name="Hua S.X."/>
            <person name="Woyke T."/>
            <person name="Kerfeld C.A."/>
        </authorList>
    </citation>
    <scope>NUCLEOTIDE SEQUENCE [LARGE SCALE GENOMIC DNA]</scope>
    <source>
        <strain evidence="2 3">PCC 7417</strain>
    </source>
</reference>
<dbReference type="PATRIC" id="fig|56107.3.peg.6224"/>
<name>K9X6D8_9NOST</name>
<keyword evidence="1" id="KW-0472">Membrane</keyword>
<dbReference type="OrthoDB" id="468208at2"/>
<dbReference type="InterPro" id="IPR012902">
    <property type="entry name" value="N_methyl_site"/>
</dbReference>
<protein>
    <submittedName>
        <fullName evidence="2">Prepilin-type N-terminal cleavage/methylation domain-containing protein</fullName>
    </submittedName>
</protein>
<accession>K9X6D8</accession>
<dbReference type="eggNOG" id="COG2165">
    <property type="taxonomic scope" value="Bacteria"/>
</dbReference>
<dbReference type="NCBIfam" id="TIGR02532">
    <property type="entry name" value="IV_pilin_GFxxxE"/>
    <property type="match status" value="1"/>
</dbReference>
<dbReference type="Proteomes" id="UP000010475">
    <property type="component" value="Chromosome"/>
</dbReference>
<evidence type="ECO:0000313" key="2">
    <source>
        <dbReference type="EMBL" id="AFZ27659.1"/>
    </source>
</evidence>
<dbReference type="KEGG" id="csg:Cylst_5659"/>
<evidence type="ECO:0000256" key="1">
    <source>
        <dbReference type="SAM" id="Phobius"/>
    </source>
</evidence>
<dbReference type="HOGENOM" id="CLU_105815_0_0_3"/>
<dbReference type="NCBIfam" id="NF038303">
    <property type="entry name" value="EPS_HpsB"/>
    <property type="match status" value="1"/>
</dbReference>
<dbReference type="STRING" id="56107.Cylst_5659"/>
<keyword evidence="1" id="KW-1133">Transmembrane helix</keyword>
<keyword evidence="3" id="KW-1185">Reference proteome</keyword>
<proteinExistence type="predicted"/>